<reference evidence="1 2" key="1">
    <citation type="submission" date="2021-03" db="EMBL/GenBank/DDBJ databases">
        <title>Genomic Encyclopedia of Type Strains, Phase IV (KMG-IV): sequencing the most valuable type-strain genomes for metagenomic binning, comparative biology and taxonomic classification.</title>
        <authorList>
            <person name="Goeker M."/>
        </authorList>
    </citation>
    <scope>NUCLEOTIDE SEQUENCE [LARGE SCALE GENOMIC DNA]</scope>
    <source>
        <strain evidence="1 2">DSM 15596</strain>
    </source>
</reference>
<dbReference type="GO" id="GO:0016787">
    <property type="term" value="F:hydrolase activity"/>
    <property type="evidence" value="ECO:0007669"/>
    <property type="project" value="UniProtKB-KW"/>
</dbReference>
<evidence type="ECO:0000313" key="2">
    <source>
        <dbReference type="Proteomes" id="UP000706926"/>
    </source>
</evidence>
<dbReference type="InterPro" id="IPR023214">
    <property type="entry name" value="HAD_sf"/>
</dbReference>
<gene>
    <name evidence="1" type="ORF">J2Z18_003155</name>
</gene>
<dbReference type="Gene3D" id="3.40.50.1000">
    <property type="entry name" value="HAD superfamily/HAD-like"/>
    <property type="match status" value="1"/>
</dbReference>
<organism evidence="1 2">
    <name type="scientific">Paenibacillus lactis</name>
    <dbReference type="NCBI Taxonomy" id="228574"/>
    <lineage>
        <taxon>Bacteria</taxon>
        <taxon>Bacillati</taxon>
        <taxon>Bacillota</taxon>
        <taxon>Bacilli</taxon>
        <taxon>Bacillales</taxon>
        <taxon>Paenibacillaceae</taxon>
        <taxon>Paenibacillus</taxon>
    </lineage>
</organism>
<dbReference type="InterPro" id="IPR023198">
    <property type="entry name" value="PGP-like_dom2"/>
</dbReference>
<comment type="caution">
    <text evidence="1">The sequence shown here is derived from an EMBL/GenBank/DDBJ whole genome shotgun (WGS) entry which is preliminary data.</text>
</comment>
<sequence>MRNIDTVVFDLDQTLLDKYQSSVQFAAYQYEQYSLDMFIPDRNEFIVNFSELNHMIIPKEEVYRKLAELFKLDRGTYIMSCLRI</sequence>
<keyword evidence="1" id="KW-0378">Hydrolase</keyword>
<name>A0ABS4FCR5_9BACL</name>
<accession>A0ABS4FCR5</accession>
<proteinExistence type="predicted"/>
<evidence type="ECO:0000313" key="1">
    <source>
        <dbReference type="EMBL" id="MBP1894052.1"/>
    </source>
</evidence>
<keyword evidence="2" id="KW-1185">Reference proteome</keyword>
<dbReference type="Gene3D" id="1.10.150.240">
    <property type="entry name" value="Putative phosphatase, domain 2"/>
    <property type="match status" value="1"/>
</dbReference>
<dbReference type="EMBL" id="JAGGKI010000007">
    <property type="protein sequence ID" value="MBP1894052.1"/>
    <property type="molecule type" value="Genomic_DNA"/>
</dbReference>
<dbReference type="SUPFAM" id="SSF56784">
    <property type="entry name" value="HAD-like"/>
    <property type="match status" value="1"/>
</dbReference>
<protein>
    <submittedName>
        <fullName evidence="1">Hydrolase of the HAD superfamily</fullName>
    </submittedName>
</protein>
<dbReference type="InterPro" id="IPR036412">
    <property type="entry name" value="HAD-like_sf"/>
</dbReference>
<dbReference type="Proteomes" id="UP000706926">
    <property type="component" value="Unassembled WGS sequence"/>
</dbReference>